<feature type="binding site" evidence="2">
    <location>
        <begin position="279"/>
        <end position="280"/>
    </location>
    <ligand>
        <name>ATP</name>
        <dbReference type="ChEBI" id="CHEBI:30616"/>
    </ligand>
</feature>
<keyword evidence="6" id="KW-1185">Reference proteome</keyword>
<feature type="active site" evidence="1">
    <location>
        <position position="238"/>
    </location>
</feature>
<dbReference type="HOGENOM" id="CLU_051003_0_0_9"/>
<evidence type="ECO:0000256" key="1">
    <source>
        <dbReference type="PIRSR" id="PIRSR640198-1"/>
    </source>
</evidence>
<sequence length="413" mass="48436">MEYKPLKITKFNNENEYESEYSKRINSFGIIKTEMYPNLMKREISKGREFPLFVVPLLEVQMLMQQIQEKSIIIKDLADQLPEVAKDQFYKEQLYKAVINTNEIEGVKTTRREVSEAYNAVINRSKNEKIRLLSTVRMYHDILINNFLKIDSIETIRNIYDELTKGEIEEGNELDGDFFRNDFVNILDQNSGKLEHIPPTKETTIILMLTNWITFINDKTIPFLIKASLAHFFFENVHPFYDGNGRTGRYILSRYLSRKLDIYSGLVISQKINENKKKYYEAFKITGDYDNRAEGTFFVLYLLELLKDGQDDIIDILDSKKAILEDTFNTLKSMDDLTNIQKRILFLVFQSTEFVDDPKEGIKDNEIIDILSSEYPKKTIKDNIKLLRENNIITKTTKAPSRHKLNSVKLFKD</sequence>
<dbReference type="GO" id="GO:0005524">
    <property type="term" value="F:ATP binding"/>
    <property type="evidence" value="ECO:0007669"/>
    <property type="project" value="UniProtKB-KW"/>
</dbReference>
<proteinExistence type="predicted"/>
<dbReference type="InterPro" id="IPR036597">
    <property type="entry name" value="Fido-like_dom_sf"/>
</dbReference>
<dbReference type="Proteomes" id="UP000000449">
    <property type="component" value="Chromosome"/>
</dbReference>
<evidence type="ECO:0000313" key="5">
    <source>
        <dbReference type="EMBL" id="CAR43853.1"/>
    </source>
</evidence>
<dbReference type="AlphaFoldDB" id="B9DWA4"/>
<dbReference type="EMBL" id="AM946015">
    <property type="protein sequence ID" value="CAR43853.1"/>
    <property type="molecule type" value="Genomic_DNA"/>
</dbReference>
<reference evidence="6" key="1">
    <citation type="journal article" date="2009" name="BMC Genomics">
        <title>Evidence for niche adaptation in the genome of the bovine pathogen Streptococcus uberis.</title>
        <authorList>
            <person name="Ward P.N."/>
            <person name="Holden M.T.G."/>
            <person name="Leigh J.A."/>
            <person name="Lennard N."/>
            <person name="Bignell A."/>
            <person name="Barron A."/>
            <person name="Clark L."/>
            <person name="Quail M.A."/>
            <person name="Woodward J."/>
            <person name="Barrell B.G."/>
            <person name="Egan S.A."/>
            <person name="Field T.R."/>
            <person name="Maskell D."/>
            <person name="Kehoe M."/>
            <person name="Dowson C.G."/>
            <person name="Chanter N."/>
            <person name="Whatmore A.M."/>
            <person name="Bentley S.D."/>
            <person name="Parkhill J."/>
        </authorList>
    </citation>
    <scope>NUCLEOTIDE SEQUENCE [LARGE SCALE GENOMIC DNA]</scope>
    <source>
        <strain evidence="6">ATCC BAA-854 / 0140J</strain>
    </source>
</reference>
<dbReference type="InterPro" id="IPR003812">
    <property type="entry name" value="Fido"/>
</dbReference>
<dbReference type="SUPFAM" id="SSF140931">
    <property type="entry name" value="Fic-like"/>
    <property type="match status" value="1"/>
</dbReference>
<organism evidence="5 6">
    <name type="scientific">Streptococcus uberis (strain ATCC BAA-854 / 0140J)</name>
    <dbReference type="NCBI Taxonomy" id="218495"/>
    <lineage>
        <taxon>Bacteria</taxon>
        <taxon>Bacillati</taxon>
        <taxon>Bacillota</taxon>
        <taxon>Bacilli</taxon>
        <taxon>Lactobacillales</taxon>
        <taxon>Streptococcaceae</taxon>
        <taxon>Streptococcus</taxon>
    </lineage>
</organism>
<name>B9DWA4_STRU0</name>
<evidence type="ECO:0000256" key="3">
    <source>
        <dbReference type="PIRSR" id="PIRSR640198-3"/>
    </source>
</evidence>
<dbReference type="RefSeq" id="WP_015912103.1">
    <property type="nucleotide sequence ID" value="NC_012004.1"/>
</dbReference>
<evidence type="ECO:0000313" key="6">
    <source>
        <dbReference type="Proteomes" id="UP000000449"/>
    </source>
</evidence>
<dbReference type="PANTHER" id="PTHR13504:SF40">
    <property type="entry name" value="FIDO DOMAIN-CONTAINING PROTEIN"/>
    <property type="match status" value="1"/>
</dbReference>
<keyword evidence="2" id="KW-0067">ATP-binding</keyword>
<protein>
    <submittedName>
        <fullName evidence="5">Fic protein family phage protein</fullName>
    </submittedName>
</protein>
<dbReference type="eggNOG" id="COG3177">
    <property type="taxonomic scope" value="Bacteria"/>
</dbReference>
<dbReference type="OrthoDB" id="9813719at2"/>
<accession>B9DWA4</accession>
<feature type="domain" description="Fido" evidence="4">
    <location>
        <begin position="151"/>
        <end position="304"/>
    </location>
</feature>
<dbReference type="Pfam" id="PF02661">
    <property type="entry name" value="Fic"/>
    <property type="match status" value="1"/>
</dbReference>
<dbReference type="PANTHER" id="PTHR13504">
    <property type="entry name" value="FIDO DOMAIN-CONTAINING PROTEIN DDB_G0283145"/>
    <property type="match status" value="1"/>
</dbReference>
<feature type="site" description="Important for autoinhibition of adenylyltransferase activity" evidence="3">
    <location>
        <position position="105"/>
    </location>
</feature>
<keyword evidence="2" id="KW-0547">Nucleotide-binding</keyword>
<evidence type="ECO:0000259" key="4">
    <source>
        <dbReference type="PROSITE" id="PS51459"/>
    </source>
</evidence>
<gene>
    <name evidence="5" type="ordered locus">SUB1818</name>
</gene>
<dbReference type="InterPro" id="IPR040198">
    <property type="entry name" value="Fido_containing"/>
</dbReference>
<dbReference type="STRING" id="218495.SUB1818"/>
<dbReference type="PROSITE" id="PS51459">
    <property type="entry name" value="FIDO"/>
    <property type="match status" value="1"/>
</dbReference>
<dbReference type="KEGG" id="sub:SUB1818"/>
<dbReference type="Gene3D" id="1.10.3290.10">
    <property type="entry name" value="Fido-like domain"/>
    <property type="match status" value="1"/>
</dbReference>
<feature type="binding site" evidence="2">
    <location>
        <begin position="242"/>
        <end position="249"/>
    </location>
    <ligand>
        <name>ATP</name>
        <dbReference type="ChEBI" id="CHEBI:30616"/>
    </ligand>
</feature>
<evidence type="ECO:0000256" key="2">
    <source>
        <dbReference type="PIRSR" id="PIRSR640198-2"/>
    </source>
</evidence>